<comment type="caution">
    <text evidence="10">The sequence shown here is derived from an EMBL/GenBank/DDBJ whole genome shotgun (WGS) entry which is preliminary data.</text>
</comment>
<dbReference type="RefSeq" id="WP_173080510.1">
    <property type="nucleotide sequence ID" value="NZ_BLTE01000001.1"/>
</dbReference>
<keyword evidence="5 8" id="KW-0472">Membrane</keyword>
<comment type="subcellular location">
    <subcellularLocation>
        <location evidence="1">Cell membrane</location>
        <topology evidence="1">Multi-pass membrane protein</topology>
    </subcellularLocation>
    <subcellularLocation>
        <location evidence="6">Membrane</location>
        <topology evidence="6">Multi-pass membrane protein</topology>
    </subcellularLocation>
</comment>
<gene>
    <name evidence="10" type="primary">exbB</name>
    <name evidence="10" type="ORF">NNJEOMEG_00249</name>
</gene>
<dbReference type="PANTHER" id="PTHR30625">
    <property type="entry name" value="PROTEIN TOLQ"/>
    <property type="match status" value="1"/>
</dbReference>
<accession>A0A6V8LL55</accession>
<dbReference type="InterPro" id="IPR002898">
    <property type="entry name" value="MotA_ExbB_proton_chnl"/>
</dbReference>
<protein>
    <submittedName>
        <fullName evidence="10">Biopolymer transport protein ExbB</fullName>
    </submittedName>
</protein>
<comment type="similarity">
    <text evidence="6">Belongs to the exbB/tolQ family.</text>
</comment>
<evidence type="ECO:0000256" key="7">
    <source>
        <dbReference type="SAM" id="MobiDB-lite"/>
    </source>
</evidence>
<evidence type="ECO:0000313" key="11">
    <source>
        <dbReference type="Proteomes" id="UP000494245"/>
    </source>
</evidence>
<feature type="region of interest" description="Disordered" evidence="7">
    <location>
        <begin position="232"/>
        <end position="251"/>
    </location>
</feature>
<keyword evidence="6" id="KW-0653">Protein transport</keyword>
<dbReference type="Proteomes" id="UP000494245">
    <property type="component" value="Unassembled WGS sequence"/>
</dbReference>
<dbReference type="InterPro" id="IPR050790">
    <property type="entry name" value="ExbB/TolQ_transport"/>
</dbReference>
<evidence type="ECO:0000313" key="10">
    <source>
        <dbReference type="EMBL" id="GFK92424.1"/>
    </source>
</evidence>
<dbReference type="EMBL" id="BLTE01000001">
    <property type="protein sequence ID" value="GFK92424.1"/>
    <property type="molecule type" value="Genomic_DNA"/>
</dbReference>
<keyword evidence="6" id="KW-0813">Transport</keyword>
<keyword evidence="3 8" id="KW-0812">Transmembrane</keyword>
<evidence type="ECO:0000256" key="2">
    <source>
        <dbReference type="ARBA" id="ARBA00022475"/>
    </source>
</evidence>
<proteinExistence type="inferred from homology"/>
<dbReference type="Pfam" id="PF01618">
    <property type="entry name" value="MotA_ExbB"/>
    <property type="match status" value="1"/>
</dbReference>
<dbReference type="GO" id="GO:0005886">
    <property type="term" value="C:plasma membrane"/>
    <property type="evidence" value="ECO:0007669"/>
    <property type="project" value="UniProtKB-SubCell"/>
</dbReference>
<dbReference type="PANTHER" id="PTHR30625:SF3">
    <property type="entry name" value="TOL-PAL SYSTEM PROTEIN TOLQ"/>
    <property type="match status" value="1"/>
</dbReference>
<keyword evidence="11" id="KW-1185">Reference proteome</keyword>
<feature type="transmembrane region" description="Helical" evidence="8">
    <location>
        <begin position="24"/>
        <end position="46"/>
    </location>
</feature>
<evidence type="ECO:0000256" key="8">
    <source>
        <dbReference type="SAM" id="Phobius"/>
    </source>
</evidence>
<reference evidence="10 11" key="1">
    <citation type="submission" date="2020-04" db="EMBL/GenBank/DDBJ databases">
        <authorList>
            <consortium name="Desulfovibrio sp. FSS-1 genome sequencing consortium"/>
            <person name="Shimoshige H."/>
            <person name="Kobayashi H."/>
            <person name="Maekawa T."/>
        </authorList>
    </citation>
    <scope>NUCLEOTIDE SEQUENCE [LARGE SCALE GENOMIC DNA]</scope>
    <source>
        <strain evidence="10 11">SIID29052-01</strain>
    </source>
</reference>
<dbReference type="AlphaFoldDB" id="A0A6V8LL55"/>
<evidence type="ECO:0000256" key="3">
    <source>
        <dbReference type="ARBA" id="ARBA00022692"/>
    </source>
</evidence>
<name>A0A6V8LL55_9BACT</name>
<feature type="transmembrane region" description="Helical" evidence="8">
    <location>
        <begin position="133"/>
        <end position="156"/>
    </location>
</feature>
<feature type="compositionally biased region" description="Low complexity" evidence="7">
    <location>
        <begin position="232"/>
        <end position="244"/>
    </location>
</feature>
<evidence type="ECO:0000256" key="5">
    <source>
        <dbReference type="ARBA" id="ARBA00023136"/>
    </source>
</evidence>
<feature type="transmembrane region" description="Helical" evidence="8">
    <location>
        <begin position="176"/>
        <end position="201"/>
    </location>
</feature>
<dbReference type="GO" id="GO:0017038">
    <property type="term" value="P:protein import"/>
    <property type="evidence" value="ECO:0007669"/>
    <property type="project" value="TreeGrafter"/>
</dbReference>
<evidence type="ECO:0000256" key="6">
    <source>
        <dbReference type="RuleBase" id="RU004057"/>
    </source>
</evidence>
<reference evidence="10 11" key="2">
    <citation type="submission" date="2020-05" db="EMBL/GenBank/DDBJ databases">
        <title>Draft genome sequence of Desulfovibrio sp. strainFSS-1.</title>
        <authorList>
            <person name="Shimoshige H."/>
            <person name="Kobayashi H."/>
            <person name="Maekawa T."/>
        </authorList>
    </citation>
    <scope>NUCLEOTIDE SEQUENCE [LARGE SCALE GENOMIC DNA]</scope>
    <source>
        <strain evidence="10 11">SIID29052-01</strain>
    </source>
</reference>
<organism evidence="10 11">
    <name type="scientific">Fundidesulfovibrio magnetotacticus</name>
    <dbReference type="NCBI Taxonomy" id="2730080"/>
    <lineage>
        <taxon>Bacteria</taxon>
        <taxon>Pseudomonadati</taxon>
        <taxon>Thermodesulfobacteriota</taxon>
        <taxon>Desulfovibrionia</taxon>
        <taxon>Desulfovibrionales</taxon>
        <taxon>Desulfovibrionaceae</taxon>
        <taxon>Fundidesulfovibrio</taxon>
    </lineage>
</organism>
<keyword evidence="2" id="KW-1003">Cell membrane</keyword>
<evidence type="ECO:0000259" key="9">
    <source>
        <dbReference type="Pfam" id="PF01618"/>
    </source>
</evidence>
<keyword evidence="4 8" id="KW-1133">Transmembrane helix</keyword>
<feature type="domain" description="MotA/TolQ/ExbB proton channel" evidence="9">
    <location>
        <begin position="106"/>
        <end position="211"/>
    </location>
</feature>
<evidence type="ECO:0000256" key="1">
    <source>
        <dbReference type="ARBA" id="ARBA00004651"/>
    </source>
</evidence>
<sequence>MLDTLTPQGGILEMLMKATPTVKFVMAVLVSMSLASWSIIFIKLFTLSSARKEAARDARLFQESENLKMAMRAVSQNKASPCYAVGLQAFEELMRMEEADLEPAEKSRVAMDNIRRTLRQAVSTELGMLTKSLSFLATCANATPFIGLFGTVWGIMNSFHSIGLQQSAALAAVAPGISEALVATAIGLGVAIPATLAYNFFLGYIRHIERELIGFSGAFLNRIQREVSWAPKQPARAEAPAAPRARAREDY</sequence>
<evidence type="ECO:0000256" key="4">
    <source>
        <dbReference type="ARBA" id="ARBA00022989"/>
    </source>
</evidence>